<reference evidence="4 5" key="1">
    <citation type="submission" date="2016-07" db="EMBL/GenBank/DDBJ databases">
        <title>Pervasive Adenine N6-methylation of Active Genes in Fungi.</title>
        <authorList>
            <consortium name="DOE Joint Genome Institute"/>
            <person name="Mondo S.J."/>
            <person name="Dannebaum R.O."/>
            <person name="Kuo R.C."/>
            <person name="Labutti K."/>
            <person name="Haridas S."/>
            <person name="Kuo A."/>
            <person name="Salamov A."/>
            <person name="Ahrendt S.R."/>
            <person name="Lipzen A."/>
            <person name="Sullivan W."/>
            <person name="Andreopoulos W.B."/>
            <person name="Clum A."/>
            <person name="Lindquist E."/>
            <person name="Daum C."/>
            <person name="Ramamoorthy G.K."/>
            <person name="Gryganskyi A."/>
            <person name="Culley D."/>
            <person name="Magnuson J.K."/>
            <person name="James T.Y."/>
            <person name="O'Malley M.A."/>
            <person name="Stajich J.E."/>
            <person name="Spatafora J.W."/>
            <person name="Visel A."/>
            <person name="Grigoriev I.V."/>
        </authorList>
    </citation>
    <scope>NUCLEOTIDE SEQUENCE [LARGE SCALE GENOMIC DNA]</scope>
    <source>
        <strain evidence="4 5">PL171</strain>
    </source>
</reference>
<dbReference type="InterPro" id="IPR012677">
    <property type="entry name" value="Nucleotide-bd_a/b_plait_sf"/>
</dbReference>
<dbReference type="GO" id="GO:0000028">
    <property type="term" value="P:ribosomal small subunit assembly"/>
    <property type="evidence" value="ECO:0007669"/>
    <property type="project" value="TreeGrafter"/>
</dbReference>
<evidence type="ECO:0000313" key="5">
    <source>
        <dbReference type="Proteomes" id="UP000193411"/>
    </source>
</evidence>
<dbReference type="Gene3D" id="6.10.250.1770">
    <property type="match status" value="1"/>
</dbReference>
<keyword evidence="5" id="KW-1185">Reference proteome</keyword>
<dbReference type="STRING" id="765915.A0A1Y2H8N5"/>
<dbReference type="OrthoDB" id="5390at2759"/>
<dbReference type="Pfam" id="PF12923">
    <property type="entry name" value="RRP7"/>
    <property type="match status" value="1"/>
</dbReference>
<comment type="similarity">
    <text evidence="1">Belongs to the RRP7 family.</text>
</comment>
<dbReference type="GO" id="GO:0032545">
    <property type="term" value="C:CURI complex"/>
    <property type="evidence" value="ECO:0007669"/>
    <property type="project" value="TreeGrafter"/>
</dbReference>
<keyword evidence="2" id="KW-0175">Coiled coil</keyword>
<gene>
    <name evidence="4" type="ORF">BCR44DRAFT_1517137</name>
</gene>
<name>A0A1Y2H8N5_9FUNG</name>
<dbReference type="Gene3D" id="3.30.70.330">
    <property type="match status" value="1"/>
</dbReference>
<dbReference type="GO" id="GO:0034456">
    <property type="term" value="C:UTP-C complex"/>
    <property type="evidence" value="ECO:0007669"/>
    <property type="project" value="TreeGrafter"/>
</dbReference>
<dbReference type="Proteomes" id="UP000193411">
    <property type="component" value="Unassembled WGS sequence"/>
</dbReference>
<dbReference type="InterPro" id="IPR040446">
    <property type="entry name" value="RRP7"/>
</dbReference>
<dbReference type="GO" id="GO:0006364">
    <property type="term" value="P:rRNA processing"/>
    <property type="evidence" value="ECO:0007669"/>
    <property type="project" value="TreeGrafter"/>
</dbReference>
<dbReference type="InterPro" id="IPR024326">
    <property type="entry name" value="RRP7_C"/>
</dbReference>
<dbReference type="AlphaFoldDB" id="A0A1Y2H8N5"/>
<evidence type="ECO:0000256" key="1">
    <source>
        <dbReference type="ARBA" id="ARBA00006110"/>
    </source>
</evidence>
<protein>
    <submittedName>
        <fullName evidence="4">Ribosomal RNA-processing protein 7-domain-containing protein</fullName>
    </submittedName>
</protein>
<dbReference type="SUPFAM" id="SSF54928">
    <property type="entry name" value="RNA-binding domain, RBD"/>
    <property type="match status" value="1"/>
</dbReference>
<proteinExistence type="inferred from homology"/>
<dbReference type="PANTHER" id="PTHR13191:SF0">
    <property type="entry name" value="RIBOSOMAL RNA-PROCESSING PROTEIN 7 HOMOLOG A-RELATED"/>
    <property type="match status" value="1"/>
</dbReference>
<feature type="coiled-coil region" evidence="2">
    <location>
        <begin position="237"/>
        <end position="264"/>
    </location>
</feature>
<feature type="domain" description="Ribosomal RNA-processing protein 7 C-terminal" evidence="3">
    <location>
        <begin position="167"/>
        <end position="270"/>
    </location>
</feature>
<evidence type="ECO:0000256" key="2">
    <source>
        <dbReference type="SAM" id="Coils"/>
    </source>
</evidence>
<dbReference type="GO" id="GO:0003676">
    <property type="term" value="F:nucleic acid binding"/>
    <property type="evidence" value="ECO:0007669"/>
    <property type="project" value="InterPro"/>
</dbReference>
<dbReference type="EMBL" id="MCFL01000089">
    <property type="protein sequence ID" value="ORZ30311.1"/>
    <property type="molecule type" value="Genomic_DNA"/>
</dbReference>
<dbReference type="InterPro" id="IPR035979">
    <property type="entry name" value="RBD_domain_sf"/>
</dbReference>
<evidence type="ECO:0000259" key="3">
    <source>
        <dbReference type="Pfam" id="PF12923"/>
    </source>
</evidence>
<accession>A0A1Y2H8N5</accession>
<sequence>MTTHFASPTKLPNGFYALSLPATIKKPACISVSHQDTDAASSNATLPQHTLFFRPHHSRHHHPLLPPNRTLYVTNVPIGSSEQQLSSLFKTAGHVERVAFGPIDLQDPEDEGDSEASTPGASAYIVFKSPAALTRLPTTISSASWAPKHAVPLGLAASLTAFLEARSGRDALKAAAHEAIAAYDAHKAEEERRLNSHIVDEDGFVLVTRKKGATVQAVQAVAPKENVKKDFYRFQMREEKRSKLLELREKFEADKRRIDELKQARRFKPY</sequence>
<evidence type="ECO:0000313" key="4">
    <source>
        <dbReference type="EMBL" id="ORZ30311.1"/>
    </source>
</evidence>
<comment type="caution">
    <text evidence="4">The sequence shown here is derived from an EMBL/GenBank/DDBJ whole genome shotgun (WGS) entry which is preliminary data.</text>
</comment>
<dbReference type="PANTHER" id="PTHR13191">
    <property type="entry name" value="RIBOSOMAL RNA PROCESSING PROTEIN 7-RELATED"/>
    <property type="match status" value="1"/>
</dbReference>
<organism evidence="4 5">
    <name type="scientific">Catenaria anguillulae PL171</name>
    <dbReference type="NCBI Taxonomy" id="765915"/>
    <lineage>
        <taxon>Eukaryota</taxon>
        <taxon>Fungi</taxon>
        <taxon>Fungi incertae sedis</taxon>
        <taxon>Blastocladiomycota</taxon>
        <taxon>Blastocladiomycetes</taxon>
        <taxon>Blastocladiales</taxon>
        <taxon>Catenariaceae</taxon>
        <taxon>Catenaria</taxon>
    </lineage>
</organism>